<dbReference type="OrthoDB" id="3424160at2"/>
<dbReference type="InterPro" id="IPR013785">
    <property type="entry name" value="Aldolase_TIM"/>
</dbReference>
<dbReference type="PANTHER" id="PTHR37418">
    <property type="entry name" value="3-KETO-5-AMINOHEXANOATE CLEAVAGE ENZYME-RELATED"/>
    <property type="match status" value="1"/>
</dbReference>
<dbReference type="InterPro" id="IPR008567">
    <property type="entry name" value="BKACE"/>
</dbReference>
<reference evidence="1 2" key="1">
    <citation type="submission" date="2018-03" db="EMBL/GenBank/DDBJ databases">
        <title>Genomic Encyclopedia of Archaeal and Bacterial Type Strains, Phase II (KMG-II): from individual species to whole genera.</title>
        <authorList>
            <person name="Goeker M."/>
        </authorList>
    </citation>
    <scope>NUCLEOTIDE SEQUENCE [LARGE SCALE GENOMIC DNA]</scope>
    <source>
        <strain evidence="1 2">DSM 44889</strain>
    </source>
</reference>
<dbReference type="AlphaFoldDB" id="A0A316ADB5"/>
<dbReference type="RefSeq" id="WP_109773463.1">
    <property type="nucleotide sequence ID" value="NZ_QGDQ01000005.1"/>
</dbReference>
<evidence type="ECO:0000313" key="2">
    <source>
        <dbReference type="Proteomes" id="UP000245469"/>
    </source>
</evidence>
<gene>
    <name evidence="1" type="ORF">BXY45_105169</name>
</gene>
<dbReference type="GO" id="GO:0043720">
    <property type="term" value="F:3-keto-5-aminohexanoate cleavage activity"/>
    <property type="evidence" value="ECO:0007669"/>
    <property type="project" value="InterPro"/>
</dbReference>
<dbReference type="Gene3D" id="3.20.20.70">
    <property type="entry name" value="Aldolase class I"/>
    <property type="match status" value="1"/>
</dbReference>
<accession>A0A316ADB5</accession>
<dbReference type="Pfam" id="PF05853">
    <property type="entry name" value="BKACE"/>
    <property type="match status" value="1"/>
</dbReference>
<proteinExistence type="predicted"/>
<organism evidence="1 2">
    <name type="scientific">Quadrisphaera granulorum</name>
    <dbReference type="NCBI Taxonomy" id="317664"/>
    <lineage>
        <taxon>Bacteria</taxon>
        <taxon>Bacillati</taxon>
        <taxon>Actinomycetota</taxon>
        <taxon>Actinomycetes</taxon>
        <taxon>Kineosporiales</taxon>
        <taxon>Kineosporiaceae</taxon>
        <taxon>Quadrisphaera</taxon>
    </lineage>
</organism>
<evidence type="ECO:0000313" key="1">
    <source>
        <dbReference type="EMBL" id="PWJ54960.1"/>
    </source>
</evidence>
<keyword evidence="2" id="KW-1185">Reference proteome</keyword>
<sequence>MFLKACLNGARALGEHPALPVTPRQVATDVAAVVKAGADAVHVHIKDDVGRDTLADAPTAVTLRASREHSPGVPVGVTTGDWIDPDPRVRAAAITAWSVLPDFASVNWHEDGAELVAEALLQRGVGVEAGLWTLTAARAWATSPLRGRCTRVLLELPDGLSAQEAAEHADELLGALPASQRNIPVLLHGEGSSAWPLLELAARRGLQARIGLEDTLLLPDGSLAPGNAAMVANARGLTKSA</sequence>
<dbReference type="Proteomes" id="UP000245469">
    <property type="component" value="Unassembled WGS sequence"/>
</dbReference>
<dbReference type="EMBL" id="QGDQ01000005">
    <property type="protein sequence ID" value="PWJ54960.1"/>
    <property type="molecule type" value="Genomic_DNA"/>
</dbReference>
<name>A0A316ADB5_9ACTN</name>
<comment type="caution">
    <text evidence="1">The sequence shown here is derived from an EMBL/GenBank/DDBJ whole genome shotgun (WGS) entry which is preliminary data.</text>
</comment>
<dbReference type="PANTHER" id="PTHR37418:SF1">
    <property type="entry name" value="3-KETO-5-AMINOHEXANOATE CLEAVAGE PROTEIN"/>
    <property type="match status" value="1"/>
</dbReference>
<protein>
    <submittedName>
        <fullName evidence="1">Uncharacterized protein (DUF849 family)</fullName>
    </submittedName>
</protein>